<evidence type="ECO:0000313" key="2">
    <source>
        <dbReference type="Proteomes" id="UP001152888"/>
    </source>
</evidence>
<sequence>MFALAVGDVDGVKFVVTDELHGIGCIVADAVDGTGSVGADVDGMTIEESAVRGHILHKQKTITYLSVDLKYWYPEEPPVPNCEDPIILCTISRWLSKCVCMLQQKKYLNLPYLPHIDIFIVKNGNICQETAKSAKNKSKMKIRKLHQSQQDKSTKMAFATTIIIYFLCIYKH</sequence>
<name>A0A9P0KN67_ACAOB</name>
<keyword evidence="2" id="KW-1185">Reference proteome</keyword>
<reference evidence="1" key="1">
    <citation type="submission" date="2022-03" db="EMBL/GenBank/DDBJ databases">
        <authorList>
            <person name="Sayadi A."/>
        </authorList>
    </citation>
    <scope>NUCLEOTIDE SEQUENCE</scope>
</reference>
<dbReference type="EMBL" id="CAKOFQ010006865">
    <property type="protein sequence ID" value="CAH1977726.1"/>
    <property type="molecule type" value="Genomic_DNA"/>
</dbReference>
<accession>A0A9P0KN67</accession>
<comment type="caution">
    <text evidence="1">The sequence shown here is derived from an EMBL/GenBank/DDBJ whole genome shotgun (WGS) entry which is preliminary data.</text>
</comment>
<dbReference type="OrthoDB" id="8123647at2759"/>
<evidence type="ECO:0000313" key="1">
    <source>
        <dbReference type="EMBL" id="CAH1977726.1"/>
    </source>
</evidence>
<dbReference type="Proteomes" id="UP001152888">
    <property type="component" value="Unassembled WGS sequence"/>
</dbReference>
<proteinExistence type="predicted"/>
<gene>
    <name evidence="1" type="ORF">ACAOBT_LOCUS12849</name>
</gene>
<organism evidence="1 2">
    <name type="scientific">Acanthoscelides obtectus</name>
    <name type="common">Bean weevil</name>
    <name type="synonym">Bruchus obtectus</name>
    <dbReference type="NCBI Taxonomy" id="200917"/>
    <lineage>
        <taxon>Eukaryota</taxon>
        <taxon>Metazoa</taxon>
        <taxon>Ecdysozoa</taxon>
        <taxon>Arthropoda</taxon>
        <taxon>Hexapoda</taxon>
        <taxon>Insecta</taxon>
        <taxon>Pterygota</taxon>
        <taxon>Neoptera</taxon>
        <taxon>Endopterygota</taxon>
        <taxon>Coleoptera</taxon>
        <taxon>Polyphaga</taxon>
        <taxon>Cucujiformia</taxon>
        <taxon>Chrysomeloidea</taxon>
        <taxon>Chrysomelidae</taxon>
        <taxon>Bruchinae</taxon>
        <taxon>Bruchini</taxon>
        <taxon>Acanthoscelides</taxon>
    </lineage>
</organism>
<protein>
    <submittedName>
        <fullName evidence="1">Uncharacterized protein</fullName>
    </submittedName>
</protein>
<dbReference type="AlphaFoldDB" id="A0A9P0KN67"/>